<sequence length="184" mass="21662">MKHFFDFIPLIIFFVLYKTQDIYVATWALIVTTIIHMMVTWIRYNKVDKIQIITTVLVTVFGGLTLFFQDDSFIKWKVTIIYALCAGGLLISQFMGKPLIKSMLGQELTLSNEVWRNINFAWIIFFYVMAIVNIYIAYTLPLDVWVNFKVFGFFFLTLIYIFATGVYIYSHMPKDTVLPKKRKK</sequence>
<reference evidence="7" key="1">
    <citation type="submission" date="2017-04" db="EMBL/GenBank/DDBJ databases">
        <title>Genome evolution of the luminous symbionts of deep sea anglerfish.</title>
        <authorList>
            <person name="Hendry T.A."/>
        </authorList>
    </citation>
    <scope>NUCLEOTIDE SEQUENCE [LARGE SCALE GENOMIC DNA]</scope>
</reference>
<dbReference type="PANTHER" id="PTHR36917">
    <property type="entry name" value="INTRACELLULAR SEPTATION PROTEIN A-RELATED"/>
    <property type="match status" value="1"/>
</dbReference>
<comment type="function">
    <text evidence="5">Plays a role in cell envelope biogenesis, maintenance of cell envelope integrity and membrane homeostasis.</text>
</comment>
<organism evidence="6 7">
    <name type="scientific">Candidatus Enterovibrio altilux</name>
    <dbReference type="NCBI Taxonomy" id="1927128"/>
    <lineage>
        <taxon>Bacteria</taxon>
        <taxon>Pseudomonadati</taxon>
        <taxon>Pseudomonadota</taxon>
        <taxon>Gammaproteobacteria</taxon>
        <taxon>Vibrionales</taxon>
        <taxon>Vibrionaceae</taxon>
        <taxon>Enterovibrio</taxon>
    </lineage>
</organism>
<evidence type="ECO:0000313" key="6">
    <source>
        <dbReference type="EMBL" id="ATF08721.1"/>
    </source>
</evidence>
<keyword evidence="7" id="KW-1185">Reference proteome</keyword>
<evidence type="ECO:0000256" key="2">
    <source>
        <dbReference type="ARBA" id="ARBA00022692"/>
    </source>
</evidence>
<dbReference type="NCBIfam" id="TIGR00997">
    <property type="entry name" value="ispZ"/>
    <property type="match status" value="1"/>
</dbReference>
<comment type="subcellular location">
    <subcellularLocation>
        <location evidence="5">Cell inner membrane</location>
        <topology evidence="5">Multi-pass membrane protein</topology>
    </subcellularLocation>
</comment>
<dbReference type="KEGG" id="elux:BTN50_0180"/>
<gene>
    <name evidence="5" type="primary">yciB</name>
    <name evidence="6" type="ORF">BTN50_0180</name>
</gene>
<evidence type="ECO:0000256" key="3">
    <source>
        <dbReference type="ARBA" id="ARBA00022989"/>
    </source>
</evidence>
<keyword evidence="1 5" id="KW-1003">Cell membrane</keyword>
<dbReference type="NCBIfam" id="NF001325">
    <property type="entry name" value="PRK00259.1-3"/>
    <property type="match status" value="1"/>
</dbReference>
<protein>
    <recommendedName>
        <fullName evidence="5">Inner membrane-spanning protein YciB</fullName>
    </recommendedName>
</protein>
<dbReference type="RefSeq" id="WP_096618662.1">
    <property type="nucleotide sequence ID" value="NZ_CP020660.1"/>
</dbReference>
<dbReference type="EMBL" id="CP020660">
    <property type="protein sequence ID" value="ATF08721.1"/>
    <property type="molecule type" value="Genomic_DNA"/>
</dbReference>
<accession>A0A291B6U6</accession>
<keyword evidence="2 5" id="KW-0812">Transmembrane</keyword>
<evidence type="ECO:0000313" key="7">
    <source>
        <dbReference type="Proteomes" id="UP000218160"/>
    </source>
</evidence>
<feature type="transmembrane region" description="Helical" evidence="5">
    <location>
        <begin position="50"/>
        <end position="68"/>
    </location>
</feature>
<evidence type="ECO:0000256" key="1">
    <source>
        <dbReference type="ARBA" id="ARBA00022475"/>
    </source>
</evidence>
<name>A0A291B6U6_9GAMM</name>
<dbReference type="Pfam" id="PF04279">
    <property type="entry name" value="IspA"/>
    <property type="match status" value="1"/>
</dbReference>
<dbReference type="AlphaFoldDB" id="A0A291B6U6"/>
<feature type="transmembrane region" description="Helical" evidence="5">
    <location>
        <begin position="80"/>
        <end position="100"/>
    </location>
</feature>
<dbReference type="NCBIfam" id="NF001324">
    <property type="entry name" value="PRK00259.1-2"/>
    <property type="match status" value="1"/>
</dbReference>
<feature type="transmembrane region" description="Helical" evidence="5">
    <location>
        <begin position="150"/>
        <end position="169"/>
    </location>
</feature>
<comment type="similarity">
    <text evidence="5">Belongs to the YciB family.</text>
</comment>
<dbReference type="OrthoDB" id="9788219at2"/>
<dbReference type="PANTHER" id="PTHR36917:SF1">
    <property type="entry name" value="INNER MEMBRANE-SPANNING PROTEIN YCIB"/>
    <property type="match status" value="1"/>
</dbReference>
<feature type="transmembrane region" description="Helical" evidence="5">
    <location>
        <begin position="21"/>
        <end position="44"/>
    </location>
</feature>
<dbReference type="GO" id="GO:0005886">
    <property type="term" value="C:plasma membrane"/>
    <property type="evidence" value="ECO:0007669"/>
    <property type="project" value="UniProtKB-SubCell"/>
</dbReference>
<feature type="transmembrane region" description="Helical" evidence="5">
    <location>
        <begin position="120"/>
        <end position="138"/>
    </location>
</feature>
<keyword evidence="5" id="KW-0997">Cell inner membrane</keyword>
<evidence type="ECO:0000256" key="5">
    <source>
        <dbReference type="HAMAP-Rule" id="MF_00189"/>
    </source>
</evidence>
<dbReference type="InterPro" id="IPR006008">
    <property type="entry name" value="YciB"/>
</dbReference>
<proteinExistence type="inferred from homology"/>
<keyword evidence="3 5" id="KW-1133">Transmembrane helix</keyword>
<evidence type="ECO:0000256" key="4">
    <source>
        <dbReference type="ARBA" id="ARBA00023136"/>
    </source>
</evidence>
<dbReference type="HAMAP" id="MF_00189">
    <property type="entry name" value="YciB"/>
    <property type="match status" value="1"/>
</dbReference>
<dbReference type="Proteomes" id="UP000218160">
    <property type="component" value="Chromosome 1"/>
</dbReference>
<keyword evidence="4 5" id="KW-0472">Membrane</keyword>